<gene>
    <name evidence="1" type="ORF">Tasa_004_019</name>
</gene>
<dbReference type="EMBL" id="BALE01000004">
    <property type="protein sequence ID" value="GAN52954.1"/>
    <property type="molecule type" value="Genomic_DNA"/>
</dbReference>
<keyword evidence="2" id="KW-1185">Reference proteome</keyword>
<dbReference type="Proteomes" id="UP000032679">
    <property type="component" value="Unassembled WGS sequence"/>
</dbReference>
<sequence>MSELVLPPDPTISVPPELIVLPPAAFAAGLPFPAYNVTVPPAAMVVLYKLAPDDTVIVALPPDTVAELTCPPERIVWLWPGPTVPLNVEPLDVVAMETDLPKGCEDARRRMD</sequence>
<dbReference type="STRING" id="1231623.Tasa_004_019"/>
<evidence type="ECO:0000313" key="1">
    <source>
        <dbReference type="EMBL" id="GAN52954.1"/>
    </source>
</evidence>
<protein>
    <submittedName>
        <fullName evidence="1">Uncharacterized protein</fullName>
    </submittedName>
</protein>
<evidence type="ECO:0000313" key="2">
    <source>
        <dbReference type="Proteomes" id="UP000032679"/>
    </source>
</evidence>
<organism evidence="1 2">
    <name type="scientific">Tanticharoenia sakaeratensis NBRC 103193</name>
    <dbReference type="NCBI Taxonomy" id="1231623"/>
    <lineage>
        <taxon>Bacteria</taxon>
        <taxon>Pseudomonadati</taxon>
        <taxon>Pseudomonadota</taxon>
        <taxon>Alphaproteobacteria</taxon>
        <taxon>Acetobacterales</taxon>
        <taxon>Acetobacteraceae</taxon>
        <taxon>Tanticharoenia</taxon>
    </lineage>
</organism>
<reference evidence="1 2" key="1">
    <citation type="submission" date="2012-10" db="EMBL/GenBank/DDBJ databases">
        <title>Genome sequencing of Tanticharoenia sakaeratensis NBRC 103193.</title>
        <authorList>
            <person name="Azuma Y."/>
            <person name="Hadano H."/>
            <person name="Hirakawa H."/>
            <person name="Matsushita K."/>
        </authorList>
    </citation>
    <scope>NUCLEOTIDE SEQUENCE [LARGE SCALE GENOMIC DNA]</scope>
    <source>
        <strain evidence="1 2">NBRC 103193</strain>
    </source>
</reference>
<name>A0A0D6MH30_9PROT</name>
<comment type="caution">
    <text evidence="1">The sequence shown here is derived from an EMBL/GenBank/DDBJ whole genome shotgun (WGS) entry which is preliminary data.</text>
</comment>
<proteinExistence type="predicted"/>
<dbReference type="AlphaFoldDB" id="A0A0D6MH30"/>
<accession>A0A0D6MH30</accession>